<organism evidence="1 2">
    <name type="scientific">Nitrosomonas mobilis</name>
    <dbReference type="NCBI Taxonomy" id="51642"/>
    <lineage>
        <taxon>Bacteria</taxon>
        <taxon>Pseudomonadati</taxon>
        <taxon>Pseudomonadota</taxon>
        <taxon>Betaproteobacteria</taxon>
        <taxon>Nitrosomonadales</taxon>
        <taxon>Nitrosomonadaceae</taxon>
        <taxon>Nitrosomonas</taxon>
    </lineage>
</organism>
<evidence type="ECO:0000313" key="2">
    <source>
        <dbReference type="Proteomes" id="UP000198729"/>
    </source>
</evidence>
<reference evidence="1 2" key="1">
    <citation type="submission" date="2016-10" db="EMBL/GenBank/DDBJ databases">
        <authorList>
            <person name="de Groot N.N."/>
        </authorList>
    </citation>
    <scope>NUCLEOTIDE SEQUENCE [LARGE SCALE GENOMIC DNA]</scope>
    <source>
        <strain evidence="1">1</strain>
    </source>
</reference>
<sequence>MRQHKKFISFQYENKNSTYREHDAKEENSIVVRKFCPLYEPARKDIPALVKLHHADFLASPNKKYFAP</sequence>
<dbReference type="STRING" id="51642.NSMM_260055"/>
<dbReference type="EMBL" id="FMWO01000032">
    <property type="protein sequence ID" value="SCZ84759.1"/>
    <property type="molecule type" value="Genomic_DNA"/>
</dbReference>
<evidence type="ECO:0000313" key="1">
    <source>
        <dbReference type="EMBL" id="SCZ84759.1"/>
    </source>
</evidence>
<dbReference type="RefSeq" id="WP_143001839.1">
    <property type="nucleotide sequence ID" value="NZ_FMWO01000032.1"/>
</dbReference>
<dbReference type="OrthoDB" id="9894935at2"/>
<keyword evidence="2" id="KW-1185">Reference proteome</keyword>
<dbReference type="AlphaFoldDB" id="A0A1G5SEA8"/>
<proteinExistence type="predicted"/>
<gene>
    <name evidence="1" type="ORF">NSMM_260055</name>
</gene>
<dbReference type="Proteomes" id="UP000198729">
    <property type="component" value="Unassembled WGS sequence"/>
</dbReference>
<protein>
    <submittedName>
        <fullName evidence="1">Uncharacterized protein</fullName>
    </submittedName>
</protein>
<name>A0A1G5SEA8_9PROT</name>
<accession>A0A1G5SEA8</accession>